<dbReference type="SUPFAM" id="SSF53474">
    <property type="entry name" value="alpha/beta-Hydrolases"/>
    <property type="match status" value="1"/>
</dbReference>
<feature type="domain" description="BAAT/Acyl-CoA thioester hydrolase C-terminal" evidence="1">
    <location>
        <begin position="78"/>
        <end position="305"/>
    </location>
</feature>
<dbReference type="InterPro" id="IPR029058">
    <property type="entry name" value="AB_hydrolase_fold"/>
</dbReference>
<dbReference type="GO" id="GO:0016787">
    <property type="term" value="F:hydrolase activity"/>
    <property type="evidence" value="ECO:0007669"/>
    <property type="project" value="UniProtKB-KW"/>
</dbReference>
<name>A0ABT7SF26_9CELL</name>
<dbReference type="InterPro" id="IPR014940">
    <property type="entry name" value="BAAT_C"/>
</dbReference>
<evidence type="ECO:0000313" key="2">
    <source>
        <dbReference type="EMBL" id="MDM7854798.1"/>
    </source>
</evidence>
<evidence type="ECO:0000313" key="3">
    <source>
        <dbReference type="Proteomes" id="UP001529338"/>
    </source>
</evidence>
<evidence type="ECO:0000259" key="1">
    <source>
        <dbReference type="Pfam" id="PF08840"/>
    </source>
</evidence>
<gene>
    <name evidence="2" type="ORF">QRT04_07635</name>
</gene>
<proteinExistence type="predicted"/>
<accession>A0ABT7SF26</accession>
<comment type="caution">
    <text evidence="2">The sequence shown here is derived from an EMBL/GenBank/DDBJ whole genome shotgun (WGS) entry which is preliminary data.</text>
</comment>
<dbReference type="PANTHER" id="PTHR10824:SF4">
    <property type="entry name" value="ACYL-COENZYME A THIOESTERASE 1-LIKE"/>
    <property type="match status" value="1"/>
</dbReference>
<dbReference type="Proteomes" id="UP001529338">
    <property type="component" value="Unassembled WGS sequence"/>
</dbReference>
<dbReference type="EMBL" id="JAUCGQ010000001">
    <property type="protein sequence ID" value="MDM7854798.1"/>
    <property type="molecule type" value="Genomic_DNA"/>
</dbReference>
<sequence>MERGTRSVVRDRDVCRRHGVVGVLVEPRSQARCAVVVLGGAEGGLHEADAVALAQEGFAALALAYFGSPGVPSSLVDIPLEYVFRALDLLSARGYASGSIGLLGGSRGGELALLVGSHDERVGSVVSVVGSGVVTAGIDYAAGRLDRILATSGAAWTVAGRRLPHLPYVVPPELVRSIERDEPVSLRDAFAALPTGDELEAISIPVERVRGGVLMVSAGDDGSWDCVGLSEVAAGRLRAADHPYPWAHVVLEGVGHTIAGPPGGPVAPYGPGPGVTFRYGGDPVLTADARAETWRRTVGFLRYTLPRETADEA</sequence>
<protein>
    <submittedName>
        <fullName evidence="2">Acyl-CoA thioester hydrolase/BAAT C-terminal domain-containing protein</fullName>
    </submittedName>
</protein>
<dbReference type="Pfam" id="PF08840">
    <property type="entry name" value="BAAT_C"/>
    <property type="match status" value="1"/>
</dbReference>
<dbReference type="Gene3D" id="3.40.50.1820">
    <property type="entry name" value="alpha/beta hydrolase"/>
    <property type="match status" value="1"/>
</dbReference>
<dbReference type="PIRSF" id="PIRSF016521">
    <property type="entry name" value="Acyl-CoA_hydro"/>
    <property type="match status" value="1"/>
</dbReference>
<keyword evidence="3" id="KW-1185">Reference proteome</keyword>
<dbReference type="PANTHER" id="PTHR10824">
    <property type="entry name" value="ACYL-COENZYME A THIOESTERASE-RELATED"/>
    <property type="match status" value="1"/>
</dbReference>
<reference evidence="2 3" key="1">
    <citation type="submission" date="2023-06" db="EMBL/GenBank/DDBJ databases">
        <title>Cellulomonas sp. MW4 Whole genome sequence.</title>
        <authorList>
            <person name="Park S."/>
        </authorList>
    </citation>
    <scope>NUCLEOTIDE SEQUENCE [LARGE SCALE GENOMIC DNA]</scope>
    <source>
        <strain evidence="2 3">MW4</strain>
    </source>
</reference>
<keyword evidence="2" id="KW-0378">Hydrolase</keyword>
<dbReference type="RefSeq" id="WP_289454620.1">
    <property type="nucleotide sequence ID" value="NZ_JAUCGQ010000001.1"/>
</dbReference>
<organism evidence="2 3">
    <name type="scientific">Cellulomonas alba</name>
    <dbReference type="NCBI Taxonomy" id="3053467"/>
    <lineage>
        <taxon>Bacteria</taxon>
        <taxon>Bacillati</taxon>
        <taxon>Actinomycetota</taxon>
        <taxon>Actinomycetes</taxon>
        <taxon>Micrococcales</taxon>
        <taxon>Cellulomonadaceae</taxon>
        <taxon>Cellulomonas</taxon>
    </lineage>
</organism>
<dbReference type="InterPro" id="IPR016662">
    <property type="entry name" value="Acyl-CoA_thioEstase_long-chain"/>
</dbReference>